<evidence type="ECO:0000259" key="8">
    <source>
        <dbReference type="Pfam" id="PF03799"/>
    </source>
</evidence>
<keyword evidence="6" id="KW-0131">Cell cycle</keyword>
<dbReference type="EMBL" id="UOGD01000088">
    <property type="protein sequence ID" value="VAX17960.1"/>
    <property type="molecule type" value="Genomic_DNA"/>
</dbReference>
<evidence type="ECO:0000256" key="1">
    <source>
        <dbReference type="ARBA" id="ARBA00022475"/>
    </source>
</evidence>
<reference evidence="9" key="1">
    <citation type="submission" date="2018-06" db="EMBL/GenBank/DDBJ databases">
        <authorList>
            <person name="Zhirakovskaya E."/>
        </authorList>
    </citation>
    <scope>NUCLEOTIDE SEQUENCE</scope>
</reference>
<dbReference type="InterPro" id="IPR005548">
    <property type="entry name" value="Cell_div_FtsQ/DivIB_C"/>
</dbReference>
<dbReference type="PANTHER" id="PTHR35851">
    <property type="entry name" value="CELL DIVISION PROTEIN FTSQ"/>
    <property type="match status" value="1"/>
</dbReference>
<gene>
    <name evidence="9" type="ORF">MNBD_IGNAVI01-2866</name>
</gene>
<dbReference type="InterPro" id="IPR026579">
    <property type="entry name" value="FtsQ"/>
</dbReference>
<dbReference type="AlphaFoldDB" id="A0A3B1C504"/>
<protein>
    <recommendedName>
        <fullName evidence="8">Cell division protein FtsQ/DivIB C-terminal domain-containing protein</fullName>
    </recommendedName>
</protein>
<evidence type="ECO:0000256" key="6">
    <source>
        <dbReference type="ARBA" id="ARBA00023306"/>
    </source>
</evidence>
<dbReference type="GO" id="GO:0090529">
    <property type="term" value="P:cell septum assembly"/>
    <property type="evidence" value="ECO:0007669"/>
    <property type="project" value="InterPro"/>
</dbReference>
<keyword evidence="2" id="KW-0997">Cell inner membrane</keyword>
<feature type="transmembrane region" description="Helical" evidence="7">
    <location>
        <begin position="12"/>
        <end position="29"/>
    </location>
</feature>
<keyword evidence="7" id="KW-0472">Membrane</keyword>
<evidence type="ECO:0000256" key="2">
    <source>
        <dbReference type="ARBA" id="ARBA00022519"/>
    </source>
</evidence>
<evidence type="ECO:0000313" key="9">
    <source>
        <dbReference type="EMBL" id="VAX17960.1"/>
    </source>
</evidence>
<keyword evidence="1" id="KW-1003">Cell membrane</keyword>
<accession>A0A3B1C504</accession>
<evidence type="ECO:0000256" key="3">
    <source>
        <dbReference type="ARBA" id="ARBA00022618"/>
    </source>
</evidence>
<keyword evidence="4 7" id="KW-0812">Transmembrane</keyword>
<dbReference type="Pfam" id="PF03799">
    <property type="entry name" value="FtsQ_DivIB_C"/>
    <property type="match status" value="1"/>
</dbReference>
<evidence type="ECO:0000256" key="4">
    <source>
        <dbReference type="ARBA" id="ARBA00022692"/>
    </source>
</evidence>
<evidence type="ECO:0000256" key="7">
    <source>
        <dbReference type="SAM" id="Phobius"/>
    </source>
</evidence>
<keyword evidence="3" id="KW-0132">Cell division</keyword>
<keyword evidence="5 7" id="KW-1133">Transmembrane helix</keyword>
<sequence>MYIYNRVKISSIIFLIVIIGILIGASISINDEEQTSIKLIELDGNIHLPKTEYYRFANLEDASLFETLTPAIVKDRLEKHPYIQQVDVILNENTLVVTIYEKKFEALIMYGNKEYLVTEDNIRIPKLPHSEKIDYPIISNPLRAQKVNEFESVLSNSDIVTGLKIISTLKLIDPDLYENLSEIDLREGKDIVLQFSQFKFPIVIGRDNEIDKVMYLDQLVQSLDKKLLLNGLDYIDLRYSKHIYLGKSDENLDGARGRNS</sequence>
<organism evidence="9">
    <name type="scientific">hydrothermal vent metagenome</name>
    <dbReference type="NCBI Taxonomy" id="652676"/>
    <lineage>
        <taxon>unclassified sequences</taxon>
        <taxon>metagenomes</taxon>
        <taxon>ecological metagenomes</taxon>
    </lineage>
</organism>
<evidence type="ECO:0000256" key="5">
    <source>
        <dbReference type="ARBA" id="ARBA00022989"/>
    </source>
</evidence>
<dbReference type="PANTHER" id="PTHR35851:SF1">
    <property type="entry name" value="CELL DIVISION PROTEIN FTSQ"/>
    <property type="match status" value="1"/>
</dbReference>
<proteinExistence type="predicted"/>
<name>A0A3B1C504_9ZZZZ</name>
<feature type="domain" description="Cell division protein FtsQ/DivIB C-terminal" evidence="8">
    <location>
        <begin position="110"/>
        <end position="238"/>
    </location>
</feature>